<feature type="compositionally biased region" description="Basic and acidic residues" evidence="1">
    <location>
        <begin position="50"/>
        <end position="74"/>
    </location>
</feature>
<evidence type="ECO:0000256" key="1">
    <source>
        <dbReference type="SAM" id="MobiDB-lite"/>
    </source>
</evidence>
<reference evidence="2" key="1">
    <citation type="journal article" date="2015" name="Nature">
        <title>Complex archaea that bridge the gap between prokaryotes and eukaryotes.</title>
        <authorList>
            <person name="Spang A."/>
            <person name="Saw J.H."/>
            <person name="Jorgensen S.L."/>
            <person name="Zaremba-Niedzwiedzka K."/>
            <person name="Martijn J."/>
            <person name="Lind A.E."/>
            <person name="van Eijk R."/>
            <person name="Schleper C."/>
            <person name="Guy L."/>
            <person name="Ettema T.J."/>
        </authorList>
    </citation>
    <scope>NUCLEOTIDE SEQUENCE</scope>
</reference>
<feature type="region of interest" description="Disordered" evidence="1">
    <location>
        <begin position="37"/>
        <end position="93"/>
    </location>
</feature>
<name>A0A0F9NPQ8_9ZZZZ</name>
<feature type="compositionally biased region" description="Basic residues" evidence="1">
    <location>
        <begin position="75"/>
        <end position="93"/>
    </location>
</feature>
<evidence type="ECO:0000313" key="2">
    <source>
        <dbReference type="EMBL" id="KKM90815.1"/>
    </source>
</evidence>
<sequence length="93" mass="9976">MLIKLRTTAAGPHFRGSAGETIDVHDEVGRGLIAANAAEQADHMSQSVERTIERKRATSHKAESATLEAPEKAVKPKPGRRKGGGKTKHVRKG</sequence>
<accession>A0A0F9NPQ8</accession>
<gene>
    <name evidence="2" type="ORF">LCGC14_1234870</name>
</gene>
<dbReference type="AlphaFoldDB" id="A0A0F9NPQ8"/>
<dbReference type="EMBL" id="LAZR01006623">
    <property type="protein sequence ID" value="KKM90815.1"/>
    <property type="molecule type" value="Genomic_DNA"/>
</dbReference>
<comment type="caution">
    <text evidence="2">The sequence shown here is derived from an EMBL/GenBank/DDBJ whole genome shotgun (WGS) entry which is preliminary data.</text>
</comment>
<organism evidence="2">
    <name type="scientific">marine sediment metagenome</name>
    <dbReference type="NCBI Taxonomy" id="412755"/>
    <lineage>
        <taxon>unclassified sequences</taxon>
        <taxon>metagenomes</taxon>
        <taxon>ecological metagenomes</taxon>
    </lineage>
</organism>
<protein>
    <submittedName>
        <fullName evidence="2">Uncharacterized protein</fullName>
    </submittedName>
</protein>
<proteinExistence type="predicted"/>